<name>A0A0A7NUZ2_9CAUD</name>
<sequence>MKLKKKCVAIVVSVGVISLSGCSTASALSGLIGSKPEVTAQIGEENTKQLAGVTAKSEDKRDVKVEKSNVGKVDSSVKKSIEVSTIQANTVNAESITVTKPGNWYDPIVGWTLVLIGLLLVYFSIRKGEKKEA</sequence>
<evidence type="ECO:0000313" key="3">
    <source>
        <dbReference type="Proteomes" id="UP000030926"/>
    </source>
</evidence>
<keyword evidence="1" id="KW-0812">Transmembrane</keyword>
<keyword evidence="3" id="KW-1185">Reference proteome</keyword>
<gene>
    <name evidence="2" type="ORF">pSf2_02</name>
</gene>
<proteinExistence type="predicted"/>
<evidence type="ECO:0000256" key="1">
    <source>
        <dbReference type="SAM" id="Phobius"/>
    </source>
</evidence>
<keyword evidence="1" id="KW-0472">Membrane</keyword>
<organism evidence="2 3">
    <name type="scientific">Shigella phage pSf-2</name>
    <dbReference type="NCBI Taxonomy" id="1572702"/>
    <lineage>
        <taxon>Viruses</taxon>
        <taxon>Duplodnaviria</taxon>
        <taxon>Heunggongvirae</taxon>
        <taxon>Uroviricota</taxon>
        <taxon>Caudoviricetes</taxon>
        <taxon>Drexlerviridae</taxon>
        <taxon>Tunavirinae</taxon>
        <taxon>Tunavirus</taxon>
        <taxon>Tunavirus PSf2</taxon>
    </lineage>
</organism>
<dbReference type="KEGG" id="vg:22807728"/>
<protein>
    <recommendedName>
        <fullName evidence="4">RzlA</fullName>
    </recommendedName>
</protein>
<reference evidence="3" key="1">
    <citation type="submission" date="2014-10" db="EMBL/GenBank/DDBJ databases">
        <title>Characterization and complete genome sequence of the Shigella flexneri bacteriophage pSf-2.</title>
        <authorList>
            <person name="Jun J.W."/>
            <person name="Park S.C."/>
        </authorList>
    </citation>
    <scope>NUCLEOTIDE SEQUENCE [LARGE SCALE GENOMIC DNA]</scope>
</reference>
<dbReference type="OrthoDB" id="15525at10239"/>
<dbReference type="RefSeq" id="YP_009112940.1">
    <property type="nucleotide sequence ID" value="NC_026010.1"/>
</dbReference>
<dbReference type="Proteomes" id="UP000030926">
    <property type="component" value="Segment"/>
</dbReference>
<evidence type="ECO:0008006" key="4">
    <source>
        <dbReference type="Google" id="ProtNLM"/>
    </source>
</evidence>
<dbReference type="EMBL" id="KP085586">
    <property type="protein sequence ID" value="AIZ95027.1"/>
    <property type="molecule type" value="Genomic_DNA"/>
</dbReference>
<evidence type="ECO:0000313" key="2">
    <source>
        <dbReference type="EMBL" id="AIZ95027.1"/>
    </source>
</evidence>
<feature type="transmembrane region" description="Helical" evidence="1">
    <location>
        <begin position="108"/>
        <end position="125"/>
    </location>
</feature>
<dbReference type="PROSITE" id="PS51257">
    <property type="entry name" value="PROKAR_LIPOPROTEIN"/>
    <property type="match status" value="1"/>
</dbReference>
<reference evidence="2 3" key="2">
    <citation type="journal article" date="2016" name="Curr. Microbiol.">
        <title>Isolation and Comparative Genomic Analysis of T1-Like Shigella Bacteriophage pSf-2.</title>
        <authorList>
            <person name="Jun J.W."/>
            <person name="Kim H.J."/>
            <person name="Yun S.K."/>
            <person name="Chai J.Y."/>
            <person name="Lee B.C."/>
            <person name="Park S.C."/>
        </authorList>
    </citation>
    <scope>NUCLEOTIDE SEQUENCE [LARGE SCALE GENOMIC DNA]</scope>
</reference>
<keyword evidence="1" id="KW-1133">Transmembrane helix</keyword>
<dbReference type="GeneID" id="22807728"/>
<accession>A0A0A7NUZ2</accession>